<evidence type="ECO:0000259" key="13">
    <source>
        <dbReference type="Pfam" id="PF16575"/>
    </source>
</evidence>
<evidence type="ECO:0000259" key="12">
    <source>
        <dbReference type="Pfam" id="PF16573"/>
    </source>
</evidence>
<feature type="binding site" evidence="9">
    <location>
        <position position="84"/>
    </location>
    <ligand>
        <name>ATP</name>
        <dbReference type="ChEBI" id="CHEBI:30616"/>
    </ligand>
</feature>
<feature type="binding site" evidence="9">
    <location>
        <position position="43"/>
    </location>
    <ligand>
        <name>ATP</name>
        <dbReference type="ChEBI" id="CHEBI:30616"/>
    </ligand>
</feature>
<comment type="subcellular location">
    <subcellularLocation>
        <location evidence="2 9">Nucleus</location>
    </subcellularLocation>
</comment>
<comment type="function">
    <text evidence="1">Polynucleotide 5'-kinase involved in rRNA processing.</text>
</comment>
<evidence type="ECO:0000256" key="2">
    <source>
        <dbReference type="ARBA" id="ARBA00004123"/>
    </source>
</evidence>
<dbReference type="Gene3D" id="2.60.120.1030">
    <property type="entry name" value="Clp1, DNA binding domain"/>
    <property type="match status" value="1"/>
</dbReference>
<keyword evidence="15" id="KW-1185">Reference proteome</keyword>
<feature type="domain" description="Clp1 N-terminal" evidence="12">
    <location>
        <begin position="38"/>
        <end position="128"/>
    </location>
</feature>
<reference evidence="14" key="1">
    <citation type="submission" date="2023-07" db="EMBL/GenBank/DDBJ databases">
        <title>Black Yeasts Isolated from many extreme environments.</title>
        <authorList>
            <person name="Coleine C."/>
            <person name="Stajich J.E."/>
            <person name="Selbmann L."/>
        </authorList>
    </citation>
    <scope>NUCLEOTIDE SEQUENCE</scope>
    <source>
        <strain evidence="14">CCFEE 5485</strain>
    </source>
</reference>
<dbReference type="GO" id="GO:0006388">
    <property type="term" value="P:tRNA splicing, via endonucleolytic cleavage and ligation"/>
    <property type="evidence" value="ECO:0007669"/>
    <property type="project" value="TreeGrafter"/>
</dbReference>
<proteinExistence type="inferred from homology"/>
<keyword evidence="8 9" id="KW-0539">Nucleus</keyword>
<comment type="caution">
    <text evidence="14">The sequence shown here is derived from an EMBL/GenBank/DDBJ whole genome shotgun (WGS) entry which is preliminary data.</text>
</comment>
<dbReference type="GO" id="GO:0005524">
    <property type="term" value="F:ATP binding"/>
    <property type="evidence" value="ECO:0007669"/>
    <property type="project" value="UniProtKB-UniRule"/>
</dbReference>
<comment type="subunit">
    <text evidence="9">Component of a pre-mRNA cleavage factor complex. Interacts directly with PCF11.</text>
</comment>
<keyword evidence="7 9" id="KW-0067">ATP-binding</keyword>
<sequence>MSLPGLSLPGLGLQLSATPVLGGSAAPPAEQSPRREDLPPRSEWRFETSSSSSSSYHARVLSGHAELFGVELAVNQLYDLSGTKGAIFTWQGCQLEFMGDAESEYAAEETEYAVEWLSLHGMLETFRDEPANDGPRVLVVGSDSTGKSSLIRSVIARAVSSGRTPTVVNLDPRQGLLAPPSSLTAVTLGSQMEVENGFGISPISGPTVTPMKTPLVYHYPYHSPTDKPDVYKAIVTRLALSTTSRLEEDLKAKQSGIILDTPGVLGVTDGKGNINEILHHLVSEFSINVIVSMGPERLTNALSKRYSVAKGADEAIPVLRVAKPGGLAERNEPYLKQSRARYTRSYFFGSAKESLSPHSHSIAFDNLVIYRANTTSTGSGTTSYGADADDDYDPSSDNTTMSGTSTATFDKVAPSVAMMGSLIAIKFCPTNSDEDAIRDSAVMGFVYVADVDEARKKVRFLAPHPQSWGNRALMQASSVEEVYFASSLGRPAWQYRRQYDTGGDCDVESLLAGWIVPVDE</sequence>
<keyword evidence="5 9" id="KW-0507">mRNA processing</keyword>
<dbReference type="InterPro" id="IPR032319">
    <property type="entry name" value="CLP1_P"/>
</dbReference>
<dbReference type="GO" id="GO:0051731">
    <property type="term" value="F:polynucleotide 5'-hydroxyl-kinase activity"/>
    <property type="evidence" value="ECO:0007669"/>
    <property type="project" value="InterPro"/>
</dbReference>
<dbReference type="PANTHER" id="PTHR12755">
    <property type="entry name" value="CLEAVAGE/POLYADENYLATION FACTOR IA SUBUNIT CLP1P"/>
    <property type="match status" value="1"/>
</dbReference>
<dbReference type="InterPro" id="IPR045116">
    <property type="entry name" value="Clp1/Grc3"/>
</dbReference>
<feature type="region of interest" description="Disordered" evidence="10">
    <location>
        <begin position="19"/>
        <end position="49"/>
    </location>
</feature>
<dbReference type="InterPro" id="IPR028606">
    <property type="entry name" value="Clp1"/>
</dbReference>
<dbReference type="HAMAP" id="MF_03035">
    <property type="entry name" value="Clp1"/>
    <property type="match status" value="1"/>
</dbReference>
<dbReference type="InterPro" id="IPR038239">
    <property type="entry name" value="Clp1_N_sf"/>
</dbReference>
<evidence type="ECO:0000256" key="10">
    <source>
        <dbReference type="SAM" id="MobiDB-lite"/>
    </source>
</evidence>
<dbReference type="EMBL" id="JAUTXT010000005">
    <property type="protein sequence ID" value="KAK3678098.1"/>
    <property type="molecule type" value="Genomic_DNA"/>
</dbReference>
<evidence type="ECO:0000256" key="7">
    <source>
        <dbReference type="ARBA" id="ARBA00022840"/>
    </source>
</evidence>
<evidence type="ECO:0000256" key="8">
    <source>
        <dbReference type="ARBA" id="ARBA00023242"/>
    </source>
</evidence>
<dbReference type="Pfam" id="PF16575">
    <property type="entry name" value="CLP1_P"/>
    <property type="match status" value="1"/>
</dbReference>
<feature type="domain" description="Clp1 C-terminal" evidence="11">
    <location>
        <begin position="355"/>
        <end position="475"/>
    </location>
</feature>
<protein>
    <recommendedName>
        <fullName evidence="4">Polynucleotide 5'-hydroxyl-kinase GRC3</fullName>
    </recommendedName>
    <alternativeName>
        <fullName evidence="3">Polynucleotide 5'-hydroxyl-kinase grc3</fullName>
    </alternativeName>
</protein>
<dbReference type="SUPFAM" id="SSF52540">
    <property type="entry name" value="P-loop containing nucleoside triphosphate hydrolases"/>
    <property type="match status" value="1"/>
</dbReference>
<gene>
    <name evidence="9 14" type="primary">CLP1</name>
    <name evidence="14" type="ORF">LTR78_002193</name>
</gene>
<dbReference type="Pfam" id="PF16573">
    <property type="entry name" value="CLP1_N"/>
    <property type="match status" value="1"/>
</dbReference>
<dbReference type="RefSeq" id="XP_064698234.1">
    <property type="nucleotide sequence ID" value="XM_064834370.1"/>
</dbReference>
<dbReference type="AlphaFoldDB" id="A0AAE0WU53"/>
<feature type="compositionally biased region" description="Basic and acidic residues" evidence="10">
    <location>
        <begin position="32"/>
        <end position="46"/>
    </location>
</feature>
<name>A0AAE0WU53_9PEZI</name>
<dbReference type="Pfam" id="PF06807">
    <property type="entry name" value="Clp1"/>
    <property type="match status" value="1"/>
</dbReference>
<evidence type="ECO:0000256" key="5">
    <source>
        <dbReference type="ARBA" id="ARBA00022664"/>
    </source>
</evidence>
<comment type="function">
    <text evidence="9">Required for endonucleolytic cleavage during polyadenylation-dependent pre-mRNA 3'-end formation.</text>
</comment>
<organism evidence="14 15">
    <name type="scientific">Recurvomyces mirabilis</name>
    <dbReference type="NCBI Taxonomy" id="574656"/>
    <lineage>
        <taxon>Eukaryota</taxon>
        <taxon>Fungi</taxon>
        <taxon>Dikarya</taxon>
        <taxon>Ascomycota</taxon>
        <taxon>Pezizomycotina</taxon>
        <taxon>Dothideomycetes</taxon>
        <taxon>Dothideomycetidae</taxon>
        <taxon>Mycosphaerellales</taxon>
        <taxon>Teratosphaeriaceae</taxon>
        <taxon>Recurvomyces</taxon>
    </lineage>
</organism>
<evidence type="ECO:0000256" key="3">
    <source>
        <dbReference type="ARBA" id="ARBA00018706"/>
    </source>
</evidence>
<dbReference type="Gene3D" id="2.40.30.330">
    <property type="entry name" value="Pre-mRNA cleavage complex subunit Clp1, C-terminal domain"/>
    <property type="match status" value="1"/>
</dbReference>
<evidence type="ECO:0000256" key="6">
    <source>
        <dbReference type="ARBA" id="ARBA00022741"/>
    </source>
</evidence>
<accession>A0AAE0WU53</accession>
<feature type="compositionally biased region" description="Low complexity" evidence="10">
    <location>
        <begin position="377"/>
        <end position="386"/>
    </location>
</feature>
<dbReference type="GeneID" id="89958899"/>
<feature type="region of interest" description="Disordered" evidence="10">
    <location>
        <begin position="377"/>
        <end position="404"/>
    </location>
</feature>
<dbReference type="InterPro" id="IPR027417">
    <property type="entry name" value="P-loop_NTPase"/>
</dbReference>
<evidence type="ECO:0000256" key="4">
    <source>
        <dbReference type="ARBA" id="ARBA00019824"/>
    </source>
</evidence>
<evidence type="ECO:0000313" key="15">
    <source>
        <dbReference type="Proteomes" id="UP001274830"/>
    </source>
</evidence>
<dbReference type="GO" id="GO:0005849">
    <property type="term" value="C:mRNA cleavage factor complex"/>
    <property type="evidence" value="ECO:0007669"/>
    <property type="project" value="UniProtKB-UniRule"/>
</dbReference>
<feature type="domain" description="Clp1 P-loop" evidence="13">
    <location>
        <begin position="141"/>
        <end position="348"/>
    </location>
</feature>
<evidence type="ECO:0000313" key="14">
    <source>
        <dbReference type="EMBL" id="KAK3678098.1"/>
    </source>
</evidence>
<dbReference type="Proteomes" id="UP001274830">
    <property type="component" value="Unassembled WGS sequence"/>
</dbReference>
<evidence type="ECO:0000256" key="9">
    <source>
        <dbReference type="HAMAP-Rule" id="MF_03035"/>
    </source>
</evidence>
<dbReference type="InterPro" id="IPR010655">
    <property type="entry name" value="Clp1_C"/>
</dbReference>
<keyword evidence="6 9" id="KW-0547">Nucleotide-binding</keyword>
<comment type="similarity">
    <text evidence="9">Belongs to the Clp1 family. Clp1 subfamily.</text>
</comment>
<evidence type="ECO:0000256" key="1">
    <source>
        <dbReference type="ARBA" id="ARBA00003798"/>
    </source>
</evidence>
<dbReference type="InterPro" id="IPR032324">
    <property type="entry name" value="Clp1_N"/>
</dbReference>
<keyword evidence="14" id="KW-0808">Transferase</keyword>
<dbReference type="GO" id="GO:0031124">
    <property type="term" value="P:mRNA 3'-end processing"/>
    <property type="evidence" value="ECO:0007669"/>
    <property type="project" value="UniProtKB-UniRule"/>
</dbReference>
<feature type="binding site" evidence="9">
    <location>
        <begin position="144"/>
        <end position="149"/>
    </location>
    <ligand>
        <name>ATP</name>
        <dbReference type="ChEBI" id="CHEBI:30616"/>
    </ligand>
</feature>
<dbReference type="InterPro" id="IPR038238">
    <property type="entry name" value="Clp1_C_sf"/>
</dbReference>
<dbReference type="Gene3D" id="3.40.50.300">
    <property type="entry name" value="P-loop containing nucleotide triphosphate hydrolases"/>
    <property type="match status" value="1"/>
</dbReference>
<dbReference type="PANTHER" id="PTHR12755:SF6">
    <property type="entry name" value="POLYRIBONUCLEOTIDE 5'-HYDROXYL-KINASE CLP1"/>
    <property type="match status" value="1"/>
</dbReference>
<evidence type="ECO:0000259" key="11">
    <source>
        <dbReference type="Pfam" id="PF06807"/>
    </source>
</evidence>